<dbReference type="GO" id="GO:0016616">
    <property type="term" value="F:oxidoreductase activity, acting on the CH-OH group of donors, NAD or NADP as acceptor"/>
    <property type="evidence" value="ECO:0007669"/>
    <property type="project" value="TreeGrafter"/>
</dbReference>
<dbReference type="PANTHER" id="PTHR44229:SF4">
    <property type="entry name" value="15-HYDROXYPROSTAGLANDIN DEHYDROGENASE [NAD(+)]"/>
    <property type="match status" value="1"/>
</dbReference>
<evidence type="ECO:0008006" key="6">
    <source>
        <dbReference type="Google" id="ProtNLM"/>
    </source>
</evidence>
<dbReference type="PANTHER" id="PTHR44229">
    <property type="entry name" value="15-HYDROXYPROSTAGLANDIN DEHYDROGENASE [NAD(+)]"/>
    <property type="match status" value="1"/>
</dbReference>
<dbReference type="Pfam" id="PF00106">
    <property type="entry name" value="adh_short"/>
    <property type="match status" value="1"/>
</dbReference>
<comment type="caution">
    <text evidence="4">The sequence shown here is derived from an EMBL/GenBank/DDBJ whole genome shotgun (WGS) entry which is preliminary data.</text>
</comment>
<organism evidence="4 5">
    <name type="scientific">Phomopsis amygdali</name>
    <name type="common">Fusicoccum amygdali</name>
    <dbReference type="NCBI Taxonomy" id="1214568"/>
    <lineage>
        <taxon>Eukaryota</taxon>
        <taxon>Fungi</taxon>
        <taxon>Dikarya</taxon>
        <taxon>Ascomycota</taxon>
        <taxon>Pezizomycotina</taxon>
        <taxon>Sordariomycetes</taxon>
        <taxon>Sordariomycetidae</taxon>
        <taxon>Diaporthales</taxon>
        <taxon>Diaporthaceae</taxon>
        <taxon>Diaporthe</taxon>
    </lineage>
</organism>
<gene>
    <name evidence="4" type="ORF">N8I77_000333</name>
</gene>
<evidence type="ECO:0000256" key="2">
    <source>
        <dbReference type="ARBA" id="ARBA00023002"/>
    </source>
</evidence>
<dbReference type="GO" id="GO:0005737">
    <property type="term" value="C:cytoplasm"/>
    <property type="evidence" value="ECO:0007669"/>
    <property type="project" value="TreeGrafter"/>
</dbReference>
<comment type="similarity">
    <text evidence="1 3">Belongs to the short-chain dehydrogenases/reductases (SDR) family.</text>
</comment>
<keyword evidence="2" id="KW-0560">Oxidoreductase</keyword>
<protein>
    <recommendedName>
        <fullName evidence="6">15-hydroxyprostaglandin dehydrogenase</fullName>
    </recommendedName>
</protein>
<keyword evidence="5" id="KW-1185">Reference proteome</keyword>
<evidence type="ECO:0000256" key="3">
    <source>
        <dbReference type="RuleBase" id="RU000363"/>
    </source>
</evidence>
<dbReference type="Gene3D" id="3.40.50.720">
    <property type="entry name" value="NAD(P)-binding Rossmann-like Domain"/>
    <property type="match status" value="1"/>
</dbReference>
<dbReference type="InterPro" id="IPR036291">
    <property type="entry name" value="NAD(P)-bd_dom_sf"/>
</dbReference>
<proteinExistence type="inferred from homology"/>
<evidence type="ECO:0000313" key="5">
    <source>
        <dbReference type="Proteomes" id="UP001265746"/>
    </source>
</evidence>
<reference evidence="4" key="1">
    <citation type="submission" date="2023-06" db="EMBL/GenBank/DDBJ databases">
        <authorList>
            <person name="Noh H."/>
        </authorList>
    </citation>
    <scope>NUCLEOTIDE SEQUENCE</scope>
    <source>
        <strain evidence="4">DUCC20226</strain>
    </source>
</reference>
<dbReference type="InterPro" id="IPR002347">
    <property type="entry name" value="SDR_fam"/>
</dbReference>
<dbReference type="PRINTS" id="PR00081">
    <property type="entry name" value="GDHRDH"/>
</dbReference>
<dbReference type="PRINTS" id="PR00080">
    <property type="entry name" value="SDRFAMILY"/>
</dbReference>
<dbReference type="EMBL" id="JAUJFL010000001">
    <property type="protein sequence ID" value="KAK2613416.1"/>
    <property type="molecule type" value="Genomic_DNA"/>
</dbReference>
<evidence type="ECO:0000256" key="1">
    <source>
        <dbReference type="ARBA" id="ARBA00006484"/>
    </source>
</evidence>
<dbReference type="SUPFAM" id="SSF51735">
    <property type="entry name" value="NAD(P)-binding Rossmann-fold domains"/>
    <property type="match status" value="1"/>
</dbReference>
<dbReference type="Proteomes" id="UP001265746">
    <property type="component" value="Unassembled WGS sequence"/>
</dbReference>
<dbReference type="AlphaFoldDB" id="A0AAD9SN49"/>
<sequence>MSSYEVNSKYAIVTGAGSGINLAFAEQLLEKGCYVILADLKLRPEAEEVLSQYTNKAAGKPSAVFHKVDLADWAQISSLWNTALQTFPQIDIVCNGAGIYEPPETSFWNPPGISPLAQDREDANPGQYKSFAVNTAAPIRMAQIAIDYWLQNRHIQGNLLWVASLGGYVHNIQAPIYFATKAAIVSFVKSLSVLKKQLGIRNAAVCPGTVHTPIFFPEYCRNRVRPEDLGLTPAECASVMMRVLTEPEFGDGNIVEAMMVGSKENPKINVREVPMEALYPTTGALGEDNHLVEEEEKFVKRLQEHGMR</sequence>
<evidence type="ECO:0000313" key="4">
    <source>
        <dbReference type="EMBL" id="KAK2613416.1"/>
    </source>
</evidence>
<name>A0AAD9SN49_PHOAM</name>
<accession>A0AAD9SN49</accession>